<accession>A0AAT9LC86</accession>
<dbReference type="Pfam" id="PF03418">
    <property type="entry name" value="Peptidase_A25"/>
    <property type="match status" value="1"/>
</dbReference>
<gene>
    <name evidence="4" type="ORF">IMF26_10085</name>
</gene>
<proteinExistence type="inferred from homology"/>
<dbReference type="GO" id="GO:0008233">
    <property type="term" value="F:peptidase activity"/>
    <property type="evidence" value="ECO:0007669"/>
    <property type="project" value="UniProtKB-KW"/>
</dbReference>
<dbReference type="KEGG" id="fcz:IMF26_10085"/>
<dbReference type="GO" id="GO:0009847">
    <property type="term" value="P:spore germination"/>
    <property type="evidence" value="ECO:0007669"/>
    <property type="project" value="InterPro"/>
</dbReference>
<reference evidence="4" key="2">
    <citation type="journal article" date="2023" name="Biology">
        <title>Prokaryotic Life Associated with Coal-Fire Gas Vents Revealed by Metagenomics.</title>
        <authorList>
            <person name="Kadnikov V.V."/>
            <person name="Mardanov A.V."/>
            <person name="Beletsky A.V."/>
            <person name="Karnachuk O.V."/>
            <person name="Ravin N.V."/>
        </authorList>
    </citation>
    <scope>NUCLEOTIDE SEQUENCE</scope>
    <source>
        <strain evidence="4">Bu02</strain>
    </source>
</reference>
<evidence type="ECO:0000256" key="3">
    <source>
        <dbReference type="ARBA" id="ARBA00023145"/>
    </source>
</evidence>
<evidence type="ECO:0000256" key="1">
    <source>
        <dbReference type="ARBA" id="ARBA00022670"/>
    </source>
</evidence>
<dbReference type="Gene3D" id="3.40.50.1450">
    <property type="entry name" value="HybD-like"/>
    <property type="match status" value="1"/>
</dbReference>
<dbReference type="EC" id="3.4.24.78" evidence="4"/>
<dbReference type="SUPFAM" id="SSF53163">
    <property type="entry name" value="HybD-like"/>
    <property type="match status" value="1"/>
</dbReference>
<reference evidence="4" key="1">
    <citation type="submission" date="2020-10" db="EMBL/GenBank/DDBJ databases">
        <authorList>
            <person name="Kadnikov V."/>
            <person name="Beletsky A.V."/>
            <person name="Mardanov A.V."/>
            <person name="Karnachuk O.V."/>
            <person name="Ravin N.V."/>
        </authorList>
    </citation>
    <scope>NUCLEOTIDE SEQUENCE</scope>
    <source>
        <strain evidence="4">Bu02</strain>
    </source>
</reference>
<dbReference type="NCBIfam" id="TIGR01441">
    <property type="entry name" value="GPR"/>
    <property type="match status" value="1"/>
</dbReference>
<dbReference type="PIRSF" id="PIRSF019549">
    <property type="entry name" value="Peptidase_A25"/>
    <property type="match status" value="1"/>
</dbReference>
<dbReference type="GO" id="GO:0006508">
    <property type="term" value="P:proteolysis"/>
    <property type="evidence" value="ECO:0007669"/>
    <property type="project" value="UniProtKB-KW"/>
</dbReference>
<keyword evidence="3" id="KW-0865">Zymogen</keyword>
<dbReference type="InterPro" id="IPR005080">
    <property type="entry name" value="Peptidase_A25"/>
</dbReference>
<evidence type="ECO:0000256" key="2">
    <source>
        <dbReference type="ARBA" id="ARBA00022801"/>
    </source>
</evidence>
<dbReference type="AlphaFoldDB" id="A0AAT9LC86"/>
<organism evidence="4">
    <name type="scientific">Candidatus Fermentithermobacillus carboniphilus</name>
    <dbReference type="NCBI Taxonomy" id="3085328"/>
    <lineage>
        <taxon>Bacteria</taxon>
        <taxon>Bacillati</taxon>
        <taxon>Bacillota</taxon>
        <taxon>Candidatus Fermentithermobacillia</taxon>
        <taxon>Candidatus Fermentithermobacillales</taxon>
        <taxon>Candidatus Fermentithermobacillaceae</taxon>
        <taxon>Candidatus Fermentithermobacillus</taxon>
    </lineage>
</organism>
<name>A0AAT9LC86_9FIRM</name>
<dbReference type="HAMAP" id="MF_00626">
    <property type="entry name" value="Germination_prot"/>
    <property type="match status" value="1"/>
</dbReference>
<protein>
    <submittedName>
        <fullName evidence="4">GPR endopeptidase</fullName>
        <ecNumber evidence="4">3.4.24.78</ecNumber>
    </submittedName>
</protein>
<keyword evidence="2 4" id="KW-0378">Hydrolase</keyword>
<sequence>MWWIESSRTDLAVERATMVQQREGQIPGIQSSEQDLDGIKITRVQVLTPQAAAKVGKPPGRYFTLECPQLRYRNRALLKKVADVISKELSELASLPRKGDVLVVGLGNWQATPDALGPRVVAQLMVTRHIRDYVPQELGGRLYPVAAVSPGVLGITGIETIDIVRGIVNQIKPELVITVDALAARSPSRLLTTVQIADTGIQPGSGVGNKRPGINQETLGIPVVAIGVPTVISGASIAADVLDAYFSKFNPHARATLDSVQDFLGPDLFELMVTTKDIDVQIHEMSKLLASAINHASQPAITEEEMLDYLQ</sequence>
<dbReference type="InterPro" id="IPR023430">
    <property type="entry name" value="Pept_HybD-like_dom_sf"/>
</dbReference>
<dbReference type="EMBL" id="CP062796">
    <property type="protein sequence ID" value="QUL98354.1"/>
    <property type="molecule type" value="Genomic_DNA"/>
</dbReference>
<evidence type="ECO:0000313" key="4">
    <source>
        <dbReference type="EMBL" id="QUL98354.1"/>
    </source>
</evidence>
<keyword evidence="1" id="KW-0645">Protease</keyword>